<dbReference type="InterPro" id="IPR024789">
    <property type="entry name" value="APC4"/>
</dbReference>
<dbReference type="PANTHER" id="PTHR13260:SF0">
    <property type="entry name" value="ANAPHASE-PROMOTING COMPLEX SUBUNIT 4"/>
    <property type="match status" value="1"/>
</dbReference>
<dbReference type="GO" id="GO:0031145">
    <property type="term" value="P:anaphase-promoting complex-dependent catabolic process"/>
    <property type="evidence" value="ECO:0007669"/>
    <property type="project" value="InterPro"/>
</dbReference>
<dbReference type="InterPro" id="IPR024977">
    <property type="entry name" value="Apc4-like_WD40_dom"/>
</dbReference>
<evidence type="ECO:0000256" key="1">
    <source>
        <dbReference type="ARBA" id="ARBA00016067"/>
    </source>
</evidence>
<dbReference type="GO" id="GO:0034399">
    <property type="term" value="C:nuclear periphery"/>
    <property type="evidence" value="ECO:0007669"/>
    <property type="project" value="TreeGrafter"/>
</dbReference>
<dbReference type="OrthoDB" id="10266042at2759"/>
<accession>M3DCU6</accession>
<evidence type="ECO:0000259" key="7">
    <source>
        <dbReference type="Pfam" id="PF12896"/>
    </source>
</evidence>
<keyword evidence="5" id="KW-0131">Cell cycle</keyword>
<dbReference type="STRING" id="692275.M3DCU6"/>
<dbReference type="EMBL" id="KB456261">
    <property type="protein sequence ID" value="EMF15634.1"/>
    <property type="molecule type" value="Genomic_DNA"/>
</dbReference>
<evidence type="ECO:0000259" key="6">
    <source>
        <dbReference type="Pfam" id="PF12894"/>
    </source>
</evidence>
<dbReference type="RefSeq" id="XP_016763755.1">
    <property type="nucleotide sequence ID" value="XM_016907561.1"/>
</dbReference>
<sequence length="850" mass="94408">MSFETKILASKRLPQSIKFPFTAYSHKHDLLAVVVAPSSSTATSTNFEVQVFRIISGQVAFVVKRSDLQATQAGVPIEVSALAWRPDGTSLGVGWSDGRYGIYDGASGRQLSLVELPVEGLKEEFSLDLSLPVRDMAREEELGSRRSHISVLGFMEHKIPVKGRRNGNSIGGVLTTDDWYDDIPGSDDGVENSKTSGNEDFGDLPRAISGLDVTTVLPRLSAIPSHGLVQPRSGAGASKFGTQVATDTQFDSQSKSGSDKVQALLACPKNGNVQVLLDDTVKIGSVETTHRPVAHAAHPCVSTHAVLCDGGSQDDRMRVIHVDLPLTTLNGPLLQVIAANTKRIQTLLDYIVQTARCMQWDYTSNIALPRRFVNLLDEDLKNNHPRDGGAALNLYHLAMTGSFHPQVLEWIVDMITETNWKRWETNMTSLYTNIQNHLFVNLLPALDRLSIALVALRGQAKYHEDSSSFECSPKYFDVLLENIDSIRLVAHKMLLVIQSELRECQAFLRWLKMQFDIATAEPFSSNAIEIEEREVPNIDYPLVLAYIKHHLLDSKLAIHMEDRPGFQPGATCNKQEFETASHIHDMTYARTREALEQLDNMHAGQPLRIKDVADPGSLVNISALVSGLVGRARDTVKHITDWQNRMVFPPIDPPSVKLEDWDAQSKILEMSMGFVSEDEYFTSIVRSNPETSNELVLVQVRSSLEGPQDVYRHSDSSNTAPSRRRRQWAQQNQKISVSLDSCGQAGNGEIIDAKFVPGSHSTLLILFRPQGDLSVLLVKWNIDSSMSGILHRFLPEDTFDPEKLLVGGRRGKLVCVVFGSRGREWRVLDLDGAVQYIEPDGEQDTMMVMQ</sequence>
<reference evidence="8 9" key="1">
    <citation type="journal article" date="2012" name="PLoS Pathog.">
        <title>Diverse lifestyles and strategies of plant pathogenesis encoded in the genomes of eighteen Dothideomycetes fungi.</title>
        <authorList>
            <person name="Ohm R.A."/>
            <person name="Feau N."/>
            <person name="Henrissat B."/>
            <person name="Schoch C.L."/>
            <person name="Horwitz B.A."/>
            <person name="Barry K.W."/>
            <person name="Condon B.J."/>
            <person name="Copeland A.C."/>
            <person name="Dhillon B."/>
            <person name="Glaser F."/>
            <person name="Hesse C.N."/>
            <person name="Kosti I."/>
            <person name="LaButti K."/>
            <person name="Lindquist E.A."/>
            <person name="Lucas S."/>
            <person name="Salamov A.A."/>
            <person name="Bradshaw R.E."/>
            <person name="Ciuffetti L."/>
            <person name="Hamelin R.C."/>
            <person name="Kema G.H.J."/>
            <person name="Lawrence C."/>
            <person name="Scott J.A."/>
            <person name="Spatafora J.W."/>
            <person name="Turgeon B.G."/>
            <person name="de Wit P.J.G.M."/>
            <person name="Zhong S."/>
            <person name="Goodwin S.B."/>
            <person name="Grigoriev I.V."/>
        </authorList>
    </citation>
    <scope>NUCLEOTIDE SEQUENCE [LARGE SCALE GENOMIC DNA]</scope>
    <source>
        <strain evidence="8 9">SO2202</strain>
    </source>
</reference>
<evidence type="ECO:0000256" key="2">
    <source>
        <dbReference type="ARBA" id="ARBA00022618"/>
    </source>
</evidence>
<dbReference type="Pfam" id="PF12896">
    <property type="entry name" value="ANAPC4"/>
    <property type="match status" value="1"/>
</dbReference>
<keyword evidence="2" id="KW-0132">Cell division</keyword>
<dbReference type="OMA" id="PPALPFM"/>
<dbReference type="SUPFAM" id="SSF63829">
    <property type="entry name" value="Calcium-dependent phosphotriesterase"/>
    <property type="match status" value="1"/>
</dbReference>
<evidence type="ECO:0000256" key="5">
    <source>
        <dbReference type="ARBA" id="ARBA00023306"/>
    </source>
</evidence>
<dbReference type="Pfam" id="PF12894">
    <property type="entry name" value="ANAPC4_WD40"/>
    <property type="match status" value="1"/>
</dbReference>
<dbReference type="GeneID" id="27904698"/>
<keyword evidence="3" id="KW-0498">Mitosis</keyword>
<dbReference type="GO" id="GO:0005680">
    <property type="term" value="C:anaphase-promoting complex"/>
    <property type="evidence" value="ECO:0007669"/>
    <property type="project" value="InterPro"/>
</dbReference>
<organism evidence="8 9">
    <name type="scientific">Sphaerulina musiva (strain SO2202)</name>
    <name type="common">Poplar stem canker fungus</name>
    <name type="synonym">Septoria musiva</name>
    <dbReference type="NCBI Taxonomy" id="692275"/>
    <lineage>
        <taxon>Eukaryota</taxon>
        <taxon>Fungi</taxon>
        <taxon>Dikarya</taxon>
        <taxon>Ascomycota</taxon>
        <taxon>Pezizomycotina</taxon>
        <taxon>Dothideomycetes</taxon>
        <taxon>Dothideomycetidae</taxon>
        <taxon>Mycosphaerellales</taxon>
        <taxon>Mycosphaerellaceae</taxon>
        <taxon>Sphaerulina</taxon>
    </lineage>
</organism>
<dbReference type="PANTHER" id="PTHR13260">
    <property type="entry name" value="ANAPHASE PROMOTING COMPLEX SUBUNIT 4 APC4"/>
    <property type="match status" value="1"/>
</dbReference>
<evidence type="ECO:0000313" key="9">
    <source>
        <dbReference type="Proteomes" id="UP000016931"/>
    </source>
</evidence>
<keyword evidence="4" id="KW-0833">Ubl conjugation pathway</keyword>
<feature type="domain" description="Anaphase-promoting complex subunit 4-like WD40" evidence="6">
    <location>
        <begin position="23"/>
        <end position="112"/>
    </location>
</feature>
<gene>
    <name evidence="8" type="ORF">SEPMUDRAFT_154405</name>
</gene>
<name>M3DCU6_SPHMS</name>
<dbReference type="InterPro" id="IPR024790">
    <property type="entry name" value="APC4_long_dom"/>
</dbReference>
<dbReference type="eggNOG" id="KOG4640">
    <property type="taxonomic scope" value="Eukaryota"/>
</dbReference>
<dbReference type="AlphaFoldDB" id="M3DCU6"/>
<proteinExistence type="predicted"/>
<dbReference type="GO" id="GO:0070979">
    <property type="term" value="P:protein K11-linked ubiquitination"/>
    <property type="evidence" value="ECO:0007669"/>
    <property type="project" value="TreeGrafter"/>
</dbReference>
<dbReference type="HOGENOM" id="CLU_011501_0_0_1"/>
<dbReference type="GO" id="GO:0051301">
    <property type="term" value="P:cell division"/>
    <property type="evidence" value="ECO:0007669"/>
    <property type="project" value="UniProtKB-KW"/>
</dbReference>
<protein>
    <recommendedName>
        <fullName evidence="1">Anaphase-promoting complex subunit 4</fullName>
    </recommendedName>
</protein>
<evidence type="ECO:0000256" key="4">
    <source>
        <dbReference type="ARBA" id="ARBA00022786"/>
    </source>
</evidence>
<evidence type="ECO:0000256" key="3">
    <source>
        <dbReference type="ARBA" id="ARBA00022776"/>
    </source>
</evidence>
<keyword evidence="9" id="KW-1185">Reference proteome</keyword>
<feature type="domain" description="Anaphase-promoting complex subunit 4 long" evidence="7">
    <location>
        <begin position="319"/>
        <end position="519"/>
    </location>
</feature>
<evidence type="ECO:0000313" key="8">
    <source>
        <dbReference type="EMBL" id="EMF15634.1"/>
    </source>
</evidence>
<dbReference type="Proteomes" id="UP000016931">
    <property type="component" value="Unassembled WGS sequence"/>
</dbReference>